<dbReference type="AlphaFoldDB" id="B9SBV3"/>
<evidence type="ECO:0000256" key="2">
    <source>
        <dbReference type="ARBA" id="ARBA00010617"/>
    </source>
</evidence>
<dbReference type="Proteomes" id="UP000008311">
    <property type="component" value="Unassembled WGS sequence"/>
</dbReference>
<comment type="cofactor">
    <cofactor evidence="11">
        <name>heme</name>
        <dbReference type="ChEBI" id="CHEBI:30413"/>
    </cofactor>
</comment>
<keyword evidence="4" id="KW-0812">Transmembrane</keyword>
<name>B9SBV3_RICCO</name>
<dbReference type="InterPro" id="IPR001128">
    <property type="entry name" value="Cyt_P450"/>
</dbReference>
<dbReference type="STRING" id="3988.B9SBV3"/>
<keyword evidence="8 11" id="KW-0408">Iron</keyword>
<evidence type="ECO:0000256" key="6">
    <source>
        <dbReference type="ARBA" id="ARBA00022989"/>
    </source>
</evidence>
<dbReference type="PANTHER" id="PTHR47947">
    <property type="entry name" value="CYTOCHROME P450 82C3-RELATED"/>
    <property type="match status" value="1"/>
</dbReference>
<keyword evidence="7 12" id="KW-0560">Oxidoreductase</keyword>
<dbReference type="InParanoid" id="B9SBV3"/>
<dbReference type="InterPro" id="IPR017972">
    <property type="entry name" value="Cyt_P450_CS"/>
</dbReference>
<evidence type="ECO:0000256" key="3">
    <source>
        <dbReference type="ARBA" id="ARBA00022617"/>
    </source>
</evidence>
<evidence type="ECO:0000256" key="9">
    <source>
        <dbReference type="ARBA" id="ARBA00023033"/>
    </source>
</evidence>
<dbReference type="GO" id="GO:0005506">
    <property type="term" value="F:iron ion binding"/>
    <property type="evidence" value="ECO:0007669"/>
    <property type="project" value="InterPro"/>
</dbReference>
<evidence type="ECO:0000256" key="8">
    <source>
        <dbReference type="ARBA" id="ARBA00023004"/>
    </source>
</evidence>
<dbReference type="InterPro" id="IPR050651">
    <property type="entry name" value="Plant_Cytochrome_P450_Monoox"/>
</dbReference>
<evidence type="ECO:0000256" key="4">
    <source>
        <dbReference type="ARBA" id="ARBA00022692"/>
    </source>
</evidence>
<dbReference type="KEGG" id="rcu:8282480"/>
<dbReference type="PANTHER" id="PTHR47947:SF62">
    <property type="entry name" value="CYTOCHROME P450, FAMILY 81, SUBFAMILY D, POLYPEPTIDE 5"/>
    <property type="match status" value="1"/>
</dbReference>
<evidence type="ECO:0000256" key="10">
    <source>
        <dbReference type="ARBA" id="ARBA00023136"/>
    </source>
</evidence>
<keyword evidence="9 12" id="KW-0503">Monooxygenase</keyword>
<evidence type="ECO:0000256" key="11">
    <source>
        <dbReference type="PIRSR" id="PIRSR602401-1"/>
    </source>
</evidence>
<dbReference type="eggNOG" id="KOG0156">
    <property type="taxonomic scope" value="Eukaryota"/>
</dbReference>
<keyword evidence="5 11" id="KW-0479">Metal-binding</keyword>
<evidence type="ECO:0000256" key="1">
    <source>
        <dbReference type="ARBA" id="ARBA00004167"/>
    </source>
</evidence>
<dbReference type="GO" id="GO:0020037">
    <property type="term" value="F:heme binding"/>
    <property type="evidence" value="ECO:0007669"/>
    <property type="project" value="InterPro"/>
</dbReference>
<dbReference type="SUPFAM" id="SSF48264">
    <property type="entry name" value="Cytochrome P450"/>
    <property type="match status" value="1"/>
</dbReference>
<dbReference type="FunFam" id="1.10.630.10:FF:000023">
    <property type="entry name" value="Cytochrome P450 family protein"/>
    <property type="match status" value="1"/>
</dbReference>
<dbReference type="CDD" id="cd20653">
    <property type="entry name" value="CYP81"/>
    <property type="match status" value="1"/>
</dbReference>
<keyword evidence="10" id="KW-0472">Membrane</keyword>
<evidence type="ECO:0000256" key="12">
    <source>
        <dbReference type="RuleBase" id="RU000461"/>
    </source>
</evidence>
<sequence length="517" mass="58500">MINSSMEDTLLLLTLLLPFLLLAYKFWPQTRTQQHSLPPSPPALPIIGHLHLIKIPLHRSLQSLSNKYGPIISLRLGSRRLIIISSPSAVEECFTKNDITLANRPALTVYKYMSYNCTTLATSSYGDHWRNLRRISAVEVFSSNRLNMFVGIRRDEIEIFLNKLYRLSRDGFAKVELKPILMELSLNTIMRMVAGKRYYGEDVTAKDEGEAKIFREMITEIFEYAGASYLGDYLPILKWIDPRGFLKKVASLHVRTDVLLQGLIDEHRGGYKGNIEGRNTMISHLLSLQESEPENYSDQVIKGLLLDIIFAGTESTAVTLEWAMSSLLNNPQVLEKAKDELDIQIGQDNLMDESDLSKLPYLQNIISETLRLYPAGPLLLPHLSSQECSVGGYLVEPNTMLLVNAWAIHRDPELWDDAVKFKPERFENFVGQGGINNQVYKLMPFGLGRRSCPGMGLANRVLGFALGSMIHCFEWKRVSEQEIDMSEGFGLTMPKAEPLQAMCKARDAMKMVMFSSL</sequence>
<evidence type="ECO:0000313" key="14">
    <source>
        <dbReference type="Proteomes" id="UP000008311"/>
    </source>
</evidence>
<comment type="subcellular location">
    <subcellularLocation>
        <location evidence="1">Membrane</location>
        <topology evidence="1">Single-pass membrane protein</topology>
    </subcellularLocation>
</comment>
<keyword evidence="6" id="KW-1133">Transmembrane helix</keyword>
<reference evidence="14" key="1">
    <citation type="journal article" date="2010" name="Nat. Biotechnol.">
        <title>Draft genome sequence of the oilseed species Ricinus communis.</title>
        <authorList>
            <person name="Chan A.P."/>
            <person name="Crabtree J."/>
            <person name="Zhao Q."/>
            <person name="Lorenzi H."/>
            <person name="Orvis J."/>
            <person name="Puiu D."/>
            <person name="Melake-Berhan A."/>
            <person name="Jones K.M."/>
            <person name="Redman J."/>
            <person name="Chen G."/>
            <person name="Cahoon E.B."/>
            <person name="Gedil M."/>
            <person name="Stanke M."/>
            <person name="Haas B.J."/>
            <person name="Wortman J.R."/>
            <person name="Fraser-Liggett C.M."/>
            <person name="Ravel J."/>
            <person name="Rabinowicz P.D."/>
        </authorList>
    </citation>
    <scope>NUCLEOTIDE SEQUENCE [LARGE SCALE GENOMIC DNA]</scope>
    <source>
        <strain evidence="14">cv. Hale</strain>
    </source>
</reference>
<accession>B9SBV3</accession>
<dbReference type="EC" id="1.14.13.89" evidence="13"/>
<organism evidence="13 14">
    <name type="scientific">Ricinus communis</name>
    <name type="common">Castor bean</name>
    <dbReference type="NCBI Taxonomy" id="3988"/>
    <lineage>
        <taxon>Eukaryota</taxon>
        <taxon>Viridiplantae</taxon>
        <taxon>Streptophyta</taxon>
        <taxon>Embryophyta</taxon>
        <taxon>Tracheophyta</taxon>
        <taxon>Spermatophyta</taxon>
        <taxon>Magnoliopsida</taxon>
        <taxon>eudicotyledons</taxon>
        <taxon>Gunneridae</taxon>
        <taxon>Pentapetalae</taxon>
        <taxon>rosids</taxon>
        <taxon>fabids</taxon>
        <taxon>Malpighiales</taxon>
        <taxon>Euphorbiaceae</taxon>
        <taxon>Acalyphoideae</taxon>
        <taxon>Acalypheae</taxon>
        <taxon>Ricinus</taxon>
    </lineage>
</organism>
<dbReference type="InterPro" id="IPR036396">
    <property type="entry name" value="Cyt_P450_sf"/>
</dbReference>
<dbReference type="GO" id="GO:0016709">
    <property type="term" value="F:oxidoreductase activity, acting on paired donors, with incorporation or reduction of molecular oxygen, NAD(P)H as one donor, and incorporation of one atom of oxygen"/>
    <property type="evidence" value="ECO:0000318"/>
    <property type="project" value="GO_Central"/>
</dbReference>
<dbReference type="GO" id="GO:0016020">
    <property type="term" value="C:membrane"/>
    <property type="evidence" value="ECO:0000318"/>
    <property type="project" value="GO_Central"/>
</dbReference>
<evidence type="ECO:0000256" key="7">
    <source>
        <dbReference type="ARBA" id="ARBA00023002"/>
    </source>
</evidence>
<protein>
    <submittedName>
        <fullName evidence="13">Cytochrome P450, putative</fullName>
        <ecNumber evidence="13">1.14.13.89</ecNumber>
    </submittedName>
</protein>
<dbReference type="PRINTS" id="PR00463">
    <property type="entry name" value="EP450I"/>
</dbReference>
<proteinExistence type="inferred from homology"/>
<evidence type="ECO:0000256" key="5">
    <source>
        <dbReference type="ARBA" id="ARBA00022723"/>
    </source>
</evidence>
<dbReference type="OrthoDB" id="835649at2759"/>
<dbReference type="PRINTS" id="PR00385">
    <property type="entry name" value="P450"/>
</dbReference>
<dbReference type="EMBL" id="EQ973917">
    <property type="protein sequence ID" value="EEF38931.1"/>
    <property type="molecule type" value="Genomic_DNA"/>
</dbReference>
<dbReference type="InterPro" id="IPR002401">
    <property type="entry name" value="Cyt_P450_E_grp-I"/>
</dbReference>
<dbReference type="PROSITE" id="PS00086">
    <property type="entry name" value="CYTOCHROME_P450"/>
    <property type="match status" value="1"/>
</dbReference>
<dbReference type="OMA" id="ACEWNIN"/>
<keyword evidence="3 11" id="KW-0349">Heme</keyword>
<dbReference type="Pfam" id="PF00067">
    <property type="entry name" value="p450"/>
    <property type="match status" value="1"/>
</dbReference>
<gene>
    <name evidence="13" type="ORF">RCOM_1044930</name>
</gene>
<keyword evidence="14" id="KW-1185">Reference proteome</keyword>
<feature type="binding site" description="axial binding residue" evidence="11">
    <location>
        <position position="452"/>
    </location>
    <ligand>
        <name>heme</name>
        <dbReference type="ChEBI" id="CHEBI:30413"/>
    </ligand>
    <ligandPart>
        <name>Fe</name>
        <dbReference type="ChEBI" id="CHEBI:18248"/>
    </ligandPart>
</feature>
<comment type="similarity">
    <text evidence="2 12">Belongs to the cytochrome P450 family.</text>
</comment>
<dbReference type="Gene3D" id="1.10.630.10">
    <property type="entry name" value="Cytochrome P450"/>
    <property type="match status" value="1"/>
</dbReference>
<evidence type="ECO:0000313" key="13">
    <source>
        <dbReference type="EMBL" id="EEF38931.1"/>
    </source>
</evidence>